<dbReference type="AlphaFoldDB" id="A0A0N5AEY8"/>
<evidence type="ECO:0000313" key="2">
    <source>
        <dbReference type="Proteomes" id="UP000046393"/>
    </source>
</evidence>
<keyword evidence="2" id="KW-1185">Reference proteome</keyword>
<dbReference type="Proteomes" id="UP000046393">
    <property type="component" value="Unplaced"/>
</dbReference>
<protein>
    <submittedName>
        <fullName evidence="3">GDNF domain-containing protein</fullName>
    </submittedName>
</protein>
<name>A0A0N5AEY8_9BILA</name>
<evidence type="ECO:0000313" key="3">
    <source>
        <dbReference type="WBParaSite" id="SMUV_0000281601-mRNA-1"/>
    </source>
</evidence>
<proteinExistence type="predicted"/>
<feature type="region of interest" description="Disordered" evidence="1">
    <location>
        <begin position="358"/>
        <end position="381"/>
    </location>
</feature>
<evidence type="ECO:0000256" key="1">
    <source>
        <dbReference type="SAM" id="MobiDB-lite"/>
    </source>
</evidence>
<dbReference type="WBParaSite" id="SMUV_0000281601-mRNA-1">
    <property type="protein sequence ID" value="SMUV_0000281601-mRNA-1"/>
    <property type="gene ID" value="SMUV_0000281601"/>
</dbReference>
<feature type="region of interest" description="Disordered" evidence="1">
    <location>
        <begin position="424"/>
        <end position="468"/>
    </location>
</feature>
<sequence>MKHLWYLRTIIIIQSTGILIATACTMKDFTSCAIQLSSKNVPFDTNMVNVVFNITSEAKLLHVCRAYSEVIPCFRQRLRICGDDEQQQKYDRAVRLHSFLCSPFSLPRQKILLRDGDCIVQALERVKNCTCKQDKDADDYSYCELNDKKCNEKQQLAKHISCRSIQIKDHCGREAATFFADMHTAINNERLHNQCIYEGKNFPDVDEVTLTKVPLKKPKKDNVDSPLNSLEDASNYLATSNVPQATNFYKNLKSKTPLIKSLSDIPILSEKNGKLVPNPELSNRFAQLFTEMQNYAVETNDKASLNKTSTKPVVNNSFRTVKVRENADTFTNMFRPMKMNLKKNVVSVNYTNSIFDKGSKNNSNANSIVQNNNSSTNNEQSHPLWLHGTRPHTTQKPISVKIVQASHIRPVIKDNGVFVDKTKQHSNSLKSVSRNQTSTASNNNRVNSTNVFSSPLKPHNDIPEQSSTTTAVKMTTTLSTASAPRFIPWYYKSRMENEVVNAIVKNITEKFMENRAKQNSITLPNYSTGNLTYAQKYNVKSYHFWTNLSNGQCTSPNNHTASITRVTIKAPTKMVSVENYPKEKQLSTTTTVPIRQTVTAATFSRKFNSQQPVTVKPLTSQQPSYIVQTHLQPQHQLQLQQRHLSQQYSESDRKINLVIEKPQNDHLKIEKLNQAPATNVVVANPAPLSAINSADALRSQPESVDLNELKKVANSYFSTAFKKLKHNAQQFSQSLAERTNSQLNNNMSQNPWNQLLSLVAPAVEKVSPGVLQRIKQGISQLTDSDDANIVS</sequence>
<organism evidence="2 3">
    <name type="scientific">Syphacia muris</name>
    <dbReference type="NCBI Taxonomy" id="451379"/>
    <lineage>
        <taxon>Eukaryota</taxon>
        <taxon>Metazoa</taxon>
        <taxon>Ecdysozoa</taxon>
        <taxon>Nematoda</taxon>
        <taxon>Chromadorea</taxon>
        <taxon>Rhabditida</taxon>
        <taxon>Spirurina</taxon>
        <taxon>Oxyuridomorpha</taxon>
        <taxon>Oxyuroidea</taxon>
        <taxon>Oxyuridae</taxon>
        <taxon>Syphacia</taxon>
    </lineage>
</organism>
<feature type="compositionally biased region" description="Low complexity" evidence="1">
    <location>
        <begin position="361"/>
        <end position="381"/>
    </location>
</feature>
<feature type="compositionally biased region" description="Polar residues" evidence="1">
    <location>
        <begin position="425"/>
        <end position="453"/>
    </location>
</feature>
<dbReference type="STRING" id="451379.A0A0N5AEY8"/>
<dbReference type="PROSITE" id="PS51257">
    <property type="entry name" value="PROKAR_LIPOPROTEIN"/>
    <property type="match status" value="1"/>
</dbReference>
<accession>A0A0N5AEY8</accession>
<reference evidence="3" key="1">
    <citation type="submission" date="2017-02" db="UniProtKB">
        <authorList>
            <consortium name="WormBaseParasite"/>
        </authorList>
    </citation>
    <scope>IDENTIFICATION</scope>
</reference>